<dbReference type="EMBL" id="AEQP01000024">
    <property type="protein sequence ID" value="EFV93711.1"/>
    <property type="molecule type" value="Genomic_DNA"/>
</dbReference>
<reference evidence="2 3" key="1">
    <citation type="submission" date="2010-12" db="EMBL/GenBank/DDBJ databases">
        <authorList>
            <person name="Muzny D."/>
            <person name="Qin X."/>
            <person name="Deng J."/>
            <person name="Jiang H."/>
            <person name="Liu Y."/>
            <person name="Qu J."/>
            <person name="Song X.-Z."/>
            <person name="Zhang L."/>
            <person name="Thornton R."/>
            <person name="Coyle M."/>
            <person name="Francisco L."/>
            <person name="Jackson L."/>
            <person name="Javaid M."/>
            <person name="Korchina V."/>
            <person name="Kovar C."/>
            <person name="Mata R."/>
            <person name="Mathew T."/>
            <person name="Ngo R."/>
            <person name="Nguyen L."/>
            <person name="Nguyen N."/>
            <person name="Okwuonu G."/>
            <person name="Ongeri F."/>
            <person name="Pham C."/>
            <person name="Simmons D."/>
            <person name="Wilczek-Boney K."/>
            <person name="Hale W."/>
            <person name="Jakkamsetti A."/>
            <person name="Pham P."/>
            <person name="Ruth R."/>
            <person name="San Lucas F."/>
            <person name="Warren J."/>
            <person name="Zhang J."/>
            <person name="Zhao Z."/>
            <person name="Zhou C."/>
            <person name="Zhu D."/>
            <person name="Lee S."/>
            <person name="Bess C."/>
            <person name="Blankenburg K."/>
            <person name="Forbes L."/>
            <person name="Fu Q."/>
            <person name="Gubbala S."/>
            <person name="Hirani K."/>
            <person name="Jayaseelan J.C."/>
            <person name="Lara F."/>
            <person name="Munidasa M."/>
            <person name="Palculict T."/>
            <person name="Patil S."/>
            <person name="Pu L.-L."/>
            <person name="Saada N."/>
            <person name="Tang L."/>
            <person name="Weissenberger G."/>
            <person name="Zhu Y."/>
            <person name="Hemphill L."/>
            <person name="Shang Y."/>
            <person name="Youmans B."/>
            <person name="Ayvaz T."/>
            <person name="Ross M."/>
            <person name="Santibanez J."/>
            <person name="Aqrawi P."/>
            <person name="Gross S."/>
            <person name="Joshi V."/>
            <person name="Fowler G."/>
            <person name="Nazareth L."/>
            <person name="Reid J."/>
            <person name="Worley K."/>
            <person name="Petrosino J."/>
            <person name="Highlander S."/>
            <person name="Gibbs R."/>
        </authorList>
    </citation>
    <scope>NUCLEOTIDE SEQUENCE [LARGE SCALE GENOMIC DNA]</scope>
    <source>
        <strain evidence="2 3">ATCC 51599</strain>
    </source>
</reference>
<feature type="region of interest" description="Disordered" evidence="1">
    <location>
        <begin position="1"/>
        <end position="22"/>
    </location>
</feature>
<proteinExistence type="predicted"/>
<dbReference type="HOGENOM" id="CLU_2585360_0_0_4"/>
<evidence type="ECO:0000313" key="3">
    <source>
        <dbReference type="Proteomes" id="UP000011021"/>
    </source>
</evidence>
<comment type="caution">
    <text evidence="2">The sequence shown here is derived from an EMBL/GenBank/DDBJ whole genome shotgun (WGS) entry which is preliminary data.</text>
</comment>
<evidence type="ECO:0000256" key="1">
    <source>
        <dbReference type="SAM" id="MobiDB-lite"/>
    </source>
</evidence>
<accession>E7S0P6</accession>
<gene>
    <name evidence="2" type="ORF">HMPREF0551_2607</name>
</gene>
<organism evidence="2 3">
    <name type="scientific">Lautropia mirabilis ATCC 51599</name>
    <dbReference type="NCBI Taxonomy" id="887898"/>
    <lineage>
        <taxon>Bacteria</taxon>
        <taxon>Pseudomonadati</taxon>
        <taxon>Pseudomonadota</taxon>
        <taxon>Betaproteobacteria</taxon>
        <taxon>Burkholderiales</taxon>
        <taxon>Burkholderiaceae</taxon>
        <taxon>Lautropia</taxon>
    </lineage>
</organism>
<feature type="compositionally biased region" description="Basic and acidic residues" evidence="1">
    <location>
        <begin position="1"/>
        <end position="14"/>
    </location>
</feature>
<evidence type="ECO:0000313" key="2">
    <source>
        <dbReference type="EMBL" id="EFV93711.1"/>
    </source>
</evidence>
<dbReference type="AlphaFoldDB" id="E7S0P6"/>
<dbReference type="Proteomes" id="UP000011021">
    <property type="component" value="Unassembled WGS sequence"/>
</dbReference>
<protein>
    <submittedName>
        <fullName evidence="2">Uncharacterized protein</fullName>
    </submittedName>
</protein>
<name>E7S0P6_9BURK</name>
<sequence length="80" mass="9014">MKDVRRKIRDDPGKRWTPCRGHARGAGAVWQPAPTLRIGDCRHHPPAPAFSRSKISRLHRSGRRPFPPGVPWACLTQAET</sequence>
<keyword evidence="3" id="KW-1185">Reference proteome</keyword>